<dbReference type="PANTHER" id="PTHR33969">
    <property type="entry name" value="SEGREGATION AND CONDENSATION PROTEIN A"/>
    <property type="match status" value="1"/>
</dbReference>
<evidence type="ECO:0000313" key="2">
    <source>
        <dbReference type="EMBL" id="CAB4884466.1"/>
    </source>
</evidence>
<dbReference type="EMBL" id="CAFABE010000097">
    <property type="protein sequence ID" value="CAB4833599.1"/>
    <property type="molecule type" value="Genomic_DNA"/>
</dbReference>
<accession>A0A6J7EN15</accession>
<dbReference type="InterPro" id="IPR003768">
    <property type="entry name" value="ScpA"/>
</dbReference>
<dbReference type="EMBL" id="CAFBLT010000004">
    <property type="protein sequence ID" value="CAB4884466.1"/>
    <property type="molecule type" value="Genomic_DNA"/>
</dbReference>
<evidence type="ECO:0000313" key="3">
    <source>
        <dbReference type="EMBL" id="CAB5025413.1"/>
    </source>
</evidence>
<proteinExistence type="predicted"/>
<gene>
    <name evidence="1" type="ORF">UFOPK3164_01496</name>
    <name evidence="2" type="ORF">UFOPK3427_01898</name>
    <name evidence="3" type="ORF">UFOPK4112_01176</name>
</gene>
<dbReference type="AlphaFoldDB" id="A0A6J7EN15"/>
<organism evidence="2">
    <name type="scientific">freshwater metagenome</name>
    <dbReference type="NCBI Taxonomy" id="449393"/>
    <lineage>
        <taxon>unclassified sequences</taxon>
        <taxon>metagenomes</taxon>
        <taxon>ecological metagenomes</taxon>
    </lineage>
</organism>
<dbReference type="Pfam" id="PF02616">
    <property type="entry name" value="SMC_ScpA"/>
    <property type="match status" value="1"/>
</dbReference>
<name>A0A6J7EN15_9ZZZZ</name>
<protein>
    <submittedName>
        <fullName evidence="2">Unannotated protein</fullName>
    </submittedName>
</protein>
<dbReference type="Gene3D" id="6.10.250.2410">
    <property type="match status" value="1"/>
</dbReference>
<dbReference type="EMBL" id="CAFBPM010000011">
    <property type="protein sequence ID" value="CAB5025413.1"/>
    <property type="molecule type" value="Genomic_DNA"/>
</dbReference>
<reference evidence="2" key="1">
    <citation type="submission" date="2020-05" db="EMBL/GenBank/DDBJ databases">
        <authorList>
            <person name="Chiriac C."/>
            <person name="Salcher M."/>
            <person name="Ghai R."/>
            <person name="Kavagutti S V."/>
        </authorList>
    </citation>
    <scope>NUCLEOTIDE SEQUENCE</scope>
</reference>
<dbReference type="PANTHER" id="PTHR33969:SF2">
    <property type="entry name" value="SEGREGATION AND CONDENSATION PROTEIN A"/>
    <property type="match status" value="1"/>
</dbReference>
<evidence type="ECO:0000313" key="1">
    <source>
        <dbReference type="EMBL" id="CAB4833599.1"/>
    </source>
</evidence>
<sequence>MTYVVETPVFNGPIELLLNLVSSHELDILDIELAPVVDAFVQEVVNAQGQLPMDILSDFLLVAAILLEMKSRRLLPGPDEVENDEEMVGWEERDLLLARLLELRAYAAAADLFAGLLESVTHTIPRAVGLDQDFEIVPPDLLVGVTLEKLLAAYERSVEEVSTEQVDLSHVTIDSITVAETVATLALDLPRRGRTSFRELVAGIYERLEIIVHFLAILELCKLGRVSLGQGTTFGDLVIAWIGDEVHPDDIISGSLEVDDYEG</sequence>